<protein>
    <submittedName>
        <fullName evidence="1">Uncharacterized protein</fullName>
    </submittedName>
</protein>
<dbReference type="InParanoid" id="A0A3N7ELQ9"/>
<reference evidence="1 2" key="1">
    <citation type="journal article" date="2006" name="Science">
        <title>The genome of black cottonwood, Populus trichocarpa (Torr. &amp; Gray).</title>
        <authorList>
            <person name="Tuskan G.A."/>
            <person name="Difazio S."/>
            <person name="Jansson S."/>
            <person name="Bohlmann J."/>
            <person name="Grigoriev I."/>
            <person name="Hellsten U."/>
            <person name="Putnam N."/>
            <person name="Ralph S."/>
            <person name="Rombauts S."/>
            <person name="Salamov A."/>
            <person name="Schein J."/>
            <person name="Sterck L."/>
            <person name="Aerts A."/>
            <person name="Bhalerao R.R."/>
            <person name="Bhalerao R.P."/>
            <person name="Blaudez D."/>
            <person name="Boerjan W."/>
            <person name="Brun A."/>
            <person name="Brunner A."/>
            <person name="Busov V."/>
            <person name="Campbell M."/>
            <person name="Carlson J."/>
            <person name="Chalot M."/>
            <person name="Chapman J."/>
            <person name="Chen G.L."/>
            <person name="Cooper D."/>
            <person name="Coutinho P.M."/>
            <person name="Couturier J."/>
            <person name="Covert S."/>
            <person name="Cronk Q."/>
            <person name="Cunningham R."/>
            <person name="Davis J."/>
            <person name="Degroeve S."/>
            <person name="Dejardin A."/>
            <person name="Depamphilis C."/>
            <person name="Detter J."/>
            <person name="Dirks B."/>
            <person name="Dubchak I."/>
            <person name="Duplessis S."/>
            <person name="Ehlting J."/>
            <person name="Ellis B."/>
            <person name="Gendler K."/>
            <person name="Goodstein D."/>
            <person name="Gribskov M."/>
            <person name="Grimwood J."/>
            <person name="Groover A."/>
            <person name="Gunter L."/>
            <person name="Hamberger B."/>
            <person name="Heinze B."/>
            <person name="Helariutta Y."/>
            <person name="Henrissat B."/>
            <person name="Holligan D."/>
            <person name="Holt R."/>
            <person name="Huang W."/>
            <person name="Islam-Faridi N."/>
            <person name="Jones S."/>
            <person name="Jones-Rhoades M."/>
            <person name="Jorgensen R."/>
            <person name="Joshi C."/>
            <person name="Kangasjarvi J."/>
            <person name="Karlsson J."/>
            <person name="Kelleher C."/>
            <person name="Kirkpatrick R."/>
            <person name="Kirst M."/>
            <person name="Kohler A."/>
            <person name="Kalluri U."/>
            <person name="Larimer F."/>
            <person name="Leebens-Mack J."/>
            <person name="Leple J.C."/>
            <person name="Locascio P."/>
            <person name="Lou Y."/>
            <person name="Lucas S."/>
            <person name="Martin F."/>
            <person name="Montanini B."/>
            <person name="Napoli C."/>
            <person name="Nelson D.R."/>
            <person name="Nelson C."/>
            <person name="Nieminen K."/>
            <person name="Nilsson O."/>
            <person name="Pereda V."/>
            <person name="Peter G."/>
            <person name="Philippe R."/>
            <person name="Pilate G."/>
            <person name="Poliakov A."/>
            <person name="Razumovskaya J."/>
            <person name="Richardson P."/>
            <person name="Rinaldi C."/>
            <person name="Ritland K."/>
            <person name="Rouze P."/>
            <person name="Ryaboy D."/>
            <person name="Schmutz J."/>
            <person name="Schrader J."/>
            <person name="Segerman B."/>
            <person name="Shin H."/>
            <person name="Siddiqui A."/>
            <person name="Sterky F."/>
            <person name="Terry A."/>
            <person name="Tsai C.J."/>
            <person name="Uberbacher E."/>
            <person name="Unneberg P."/>
            <person name="Vahala J."/>
            <person name="Wall K."/>
            <person name="Wessler S."/>
            <person name="Yang G."/>
            <person name="Yin T."/>
            <person name="Douglas C."/>
            <person name="Marra M."/>
            <person name="Sandberg G."/>
            <person name="Van de Peer Y."/>
            <person name="Rokhsar D."/>
        </authorList>
    </citation>
    <scope>NUCLEOTIDE SEQUENCE [LARGE SCALE GENOMIC DNA]</scope>
    <source>
        <strain evidence="2">cv. Nisqually</strain>
    </source>
</reference>
<evidence type="ECO:0000313" key="2">
    <source>
        <dbReference type="Proteomes" id="UP000006729"/>
    </source>
</evidence>
<organism evidence="1 2">
    <name type="scientific">Populus trichocarpa</name>
    <name type="common">Western balsam poplar</name>
    <name type="synonym">Populus balsamifera subsp. trichocarpa</name>
    <dbReference type="NCBI Taxonomy" id="3694"/>
    <lineage>
        <taxon>Eukaryota</taxon>
        <taxon>Viridiplantae</taxon>
        <taxon>Streptophyta</taxon>
        <taxon>Embryophyta</taxon>
        <taxon>Tracheophyta</taxon>
        <taxon>Spermatophyta</taxon>
        <taxon>Magnoliopsida</taxon>
        <taxon>eudicotyledons</taxon>
        <taxon>Gunneridae</taxon>
        <taxon>Pentapetalae</taxon>
        <taxon>rosids</taxon>
        <taxon>fabids</taxon>
        <taxon>Malpighiales</taxon>
        <taxon>Salicaceae</taxon>
        <taxon>Saliceae</taxon>
        <taxon>Populus</taxon>
    </lineage>
</organism>
<sequence>MSIMQMITVTNMQIRWFLRNLQLIGLVLKGLATRSLQVGGPYRQEARVLKAATTKFGGPNSCGGPICMACLDLFT</sequence>
<dbReference type="EMBL" id="CM009290">
    <property type="protein sequence ID" value="RQO85640.1"/>
    <property type="molecule type" value="Genomic_DNA"/>
</dbReference>
<proteinExistence type="predicted"/>
<name>A0A3N7ELQ9_POPTR</name>
<evidence type="ECO:0000313" key="1">
    <source>
        <dbReference type="EMBL" id="RQO85640.1"/>
    </source>
</evidence>
<dbReference type="Proteomes" id="UP000006729">
    <property type="component" value="Chromosome 1"/>
</dbReference>
<accession>A0A3N7ELQ9</accession>
<dbReference type="AlphaFoldDB" id="A0A3N7ELQ9"/>
<gene>
    <name evidence="1" type="ORF">POPTR_001G331650</name>
</gene>
<keyword evidence="2" id="KW-1185">Reference proteome</keyword>